<dbReference type="InterPro" id="IPR050589">
    <property type="entry name" value="Ikaros_C2H2-ZF"/>
</dbReference>
<gene>
    <name evidence="10" type="ORF">T07_11721</name>
</gene>
<dbReference type="PROSITE" id="PS00028">
    <property type="entry name" value="ZINC_FINGER_C2H2_1"/>
    <property type="match status" value="1"/>
</dbReference>
<evidence type="ECO:0000256" key="8">
    <source>
        <dbReference type="PROSITE-ProRule" id="PRU00042"/>
    </source>
</evidence>
<dbReference type="InterPro" id="IPR001579">
    <property type="entry name" value="Glyco_hydro_18_chit_AS"/>
</dbReference>
<sequence>LFMMSNFSLSNSYASFPNVEDTQSRAGNQSLDCRTATVDNTKFQKLIPFPELRDSTGDSNAKLLDTPVREDNNTDAAISKYSPHSFLDLPSLLNGIDLNFEINGNDEMEWPFNLFDDNPVFNDSNILSATQNSKSSQSMASRTATVDNTKLPKTISFPELRDSTGDSNAKLLDTPVREDNNTDAAISKYSPHSFLDLPSLLNGIDLNFEINGNNEMEWPFDNSPVFNDSNIFSATESAKWSPFFPPYDFNPETYLNSEQELLPMMNDQYAPQNKKHIDEVNSDSNTQKLWRTKRGSNVHDYSNDLTPLNSFAQYFQQNIKERCVESSPDPQMQSSTFEEVAGFCTDNLMQPFLESTFGMQPFEHCYAPSTVAQNTTEGTFQNETYADEAYKDRDDQKQLTNNGISKVDVSYSRRNRAKNIQGANEQNIESAPDRQIHNNKSEEVADCSTDNGTQTTQVKLSGTNISKGRVLKDGLTFEINSKKTKTEATTSTSESRMGILPEKNGEKTSHVCFQCGQAFQNVTILCKHINQCLKSNEEKRHESIMDDVRDQVNESAMAASCSQAVHEPRETQDKSPWKTCDLCGKQFPSNSSLQIHYRSHTGTTPYVCDICGRRFTTNFSKNRHRQQCPIRLFTGAIKVVKAL</sequence>
<dbReference type="PROSITE" id="PS50157">
    <property type="entry name" value="ZINC_FINGER_C2H2_2"/>
    <property type="match status" value="2"/>
</dbReference>
<organism evidence="10 11">
    <name type="scientific">Trichinella nelsoni</name>
    <dbReference type="NCBI Taxonomy" id="6336"/>
    <lineage>
        <taxon>Eukaryota</taxon>
        <taxon>Metazoa</taxon>
        <taxon>Ecdysozoa</taxon>
        <taxon>Nematoda</taxon>
        <taxon>Enoplea</taxon>
        <taxon>Dorylaimia</taxon>
        <taxon>Trichinellida</taxon>
        <taxon>Trichinellidae</taxon>
        <taxon>Trichinella</taxon>
    </lineage>
</organism>
<evidence type="ECO:0000256" key="5">
    <source>
        <dbReference type="ARBA" id="ARBA00022833"/>
    </source>
</evidence>
<evidence type="ECO:0000256" key="7">
    <source>
        <dbReference type="ARBA" id="ARBA00023242"/>
    </source>
</evidence>
<dbReference type="OrthoDB" id="6077919at2759"/>
<dbReference type="Pfam" id="PF12874">
    <property type="entry name" value="zf-met"/>
    <property type="match status" value="1"/>
</dbReference>
<dbReference type="GO" id="GO:0008270">
    <property type="term" value="F:zinc ion binding"/>
    <property type="evidence" value="ECO:0007669"/>
    <property type="project" value="UniProtKB-KW"/>
</dbReference>
<keyword evidence="5" id="KW-0862">Zinc</keyword>
<evidence type="ECO:0000256" key="4">
    <source>
        <dbReference type="ARBA" id="ARBA00022771"/>
    </source>
</evidence>
<feature type="non-terminal residue" evidence="10">
    <location>
        <position position="1"/>
    </location>
</feature>
<feature type="non-terminal residue" evidence="10">
    <location>
        <position position="643"/>
    </location>
</feature>
<dbReference type="PANTHER" id="PTHR24404">
    <property type="entry name" value="ZINC FINGER PROTEIN"/>
    <property type="match status" value="1"/>
</dbReference>
<dbReference type="Proteomes" id="UP000054630">
    <property type="component" value="Unassembled WGS sequence"/>
</dbReference>
<keyword evidence="3" id="KW-0677">Repeat</keyword>
<evidence type="ECO:0000256" key="1">
    <source>
        <dbReference type="ARBA" id="ARBA00004123"/>
    </source>
</evidence>
<keyword evidence="2" id="KW-0479">Metal-binding</keyword>
<dbReference type="GO" id="GO:0003700">
    <property type="term" value="F:DNA-binding transcription factor activity"/>
    <property type="evidence" value="ECO:0007669"/>
    <property type="project" value="TreeGrafter"/>
</dbReference>
<evidence type="ECO:0000313" key="10">
    <source>
        <dbReference type="EMBL" id="KRX17563.1"/>
    </source>
</evidence>
<evidence type="ECO:0000256" key="6">
    <source>
        <dbReference type="ARBA" id="ARBA00023125"/>
    </source>
</evidence>
<evidence type="ECO:0000256" key="3">
    <source>
        <dbReference type="ARBA" id="ARBA00022737"/>
    </source>
</evidence>
<name>A0A0V0RT35_9BILA</name>
<keyword evidence="6" id="KW-0238">DNA-binding</keyword>
<dbReference type="GO" id="GO:0005975">
    <property type="term" value="P:carbohydrate metabolic process"/>
    <property type="evidence" value="ECO:0007669"/>
    <property type="project" value="InterPro"/>
</dbReference>
<dbReference type="AlphaFoldDB" id="A0A0V0RT35"/>
<dbReference type="GO" id="GO:0004553">
    <property type="term" value="F:hydrolase activity, hydrolyzing O-glycosyl compounds"/>
    <property type="evidence" value="ECO:0007669"/>
    <property type="project" value="InterPro"/>
</dbReference>
<dbReference type="SMART" id="SM00355">
    <property type="entry name" value="ZnF_C2H2"/>
    <property type="match status" value="3"/>
</dbReference>
<reference evidence="10 11" key="1">
    <citation type="submission" date="2015-01" db="EMBL/GenBank/DDBJ databases">
        <title>Evolution of Trichinella species and genotypes.</title>
        <authorList>
            <person name="Korhonen P.K."/>
            <person name="Edoardo P."/>
            <person name="Giuseppe L.R."/>
            <person name="Gasser R.B."/>
        </authorList>
    </citation>
    <scope>NUCLEOTIDE SEQUENCE [LARGE SCALE GENOMIC DNA]</scope>
    <source>
        <strain evidence="10">ISS37</strain>
    </source>
</reference>
<dbReference type="GO" id="GO:0006357">
    <property type="term" value="P:regulation of transcription by RNA polymerase II"/>
    <property type="evidence" value="ECO:0007669"/>
    <property type="project" value="TreeGrafter"/>
</dbReference>
<dbReference type="GO" id="GO:0000978">
    <property type="term" value="F:RNA polymerase II cis-regulatory region sequence-specific DNA binding"/>
    <property type="evidence" value="ECO:0007669"/>
    <property type="project" value="TreeGrafter"/>
</dbReference>
<protein>
    <submittedName>
        <fullName evidence="10">Gastrula zinc finger protein 5-1</fullName>
    </submittedName>
</protein>
<dbReference type="STRING" id="6336.A0A0V0RT35"/>
<comment type="caution">
    <text evidence="10">The sequence shown here is derived from an EMBL/GenBank/DDBJ whole genome shotgun (WGS) entry which is preliminary data.</text>
</comment>
<dbReference type="PROSITE" id="PS01095">
    <property type="entry name" value="GH18_1"/>
    <property type="match status" value="1"/>
</dbReference>
<evidence type="ECO:0000256" key="2">
    <source>
        <dbReference type="ARBA" id="ARBA00022723"/>
    </source>
</evidence>
<dbReference type="Gene3D" id="3.30.160.60">
    <property type="entry name" value="Classic Zinc Finger"/>
    <property type="match status" value="2"/>
</dbReference>
<comment type="subcellular location">
    <subcellularLocation>
        <location evidence="1">Nucleus</location>
    </subcellularLocation>
</comment>
<dbReference type="EMBL" id="JYDL01000086">
    <property type="protein sequence ID" value="KRX17563.1"/>
    <property type="molecule type" value="Genomic_DNA"/>
</dbReference>
<evidence type="ECO:0000313" key="11">
    <source>
        <dbReference type="Proteomes" id="UP000054630"/>
    </source>
</evidence>
<evidence type="ECO:0000259" key="9">
    <source>
        <dbReference type="PROSITE" id="PS50157"/>
    </source>
</evidence>
<accession>A0A0V0RT35</accession>
<dbReference type="InterPro" id="IPR036236">
    <property type="entry name" value="Znf_C2H2_sf"/>
</dbReference>
<proteinExistence type="predicted"/>
<keyword evidence="4 8" id="KW-0863">Zinc-finger</keyword>
<feature type="domain" description="C2H2-type" evidence="9">
    <location>
        <begin position="578"/>
        <end position="605"/>
    </location>
</feature>
<dbReference type="SUPFAM" id="SSF57667">
    <property type="entry name" value="beta-beta-alpha zinc fingers"/>
    <property type="match status" value="1"/>
</dbReference>
<dbReference type="FunFam" id="3.30.160.60:FF:000100">
    <property type="entry name" value="Zinc finger 45-like"/>
    <property type="match status" value="1"/>
</dbReference>
<keyword evidence="7" id="KW-0539">Nucleus</keyword>
<dbReference type="PANTHER" id="PTHR24404:SF114">
    <property type="entry name" value="KLUMPFUSS, ISOFORM B-RELATED"/>
    <property type="match status" value="1"/>
</dbReference>
<dbReference type="InterPro" id="IPR013087">
    <property type="entry name" value="Znf_C2H2_type"/>
</dbReference>
<dbReference type="GO" id="GO:0005634">
    <property type="term" value="C:nucleus"/>
    <property type="evidence" value="ECO:0007669"/>
    <property type="project" value="UniProtKB-SubCell"/>
</dbReference>
<feature type="domain" description="C2H2-type" evidence="9">
    <location>
        <begin position="510"/>
        <end position="539"/>
    </location>
</feature>
<keyword evidence="11" id="KW-1185">Reference proteome</keyword>